<dbReference type="Gene3D" id="3.10.180.10">
    <property type="entry name" value="2,3-Dihydroxybiphenyl 1,2-Dioxygenase, domain 1"/>
    <property type="match status" value="1"/>
</dbReference>
<dbReference type="InterPro" id="IPR029068">
    <property type="entry name" value="Glyas_Bleomycin-R_OHBP_Dase"/>
</dbReference>
<dbReference type="RefSeq" id="WP_190836891.1">
    <property type="nucleotide sequence ID" value="NZ_CAWPPI010000118.1"/>
</dbReference>
<reference evidence="2" key="1">
    <citation type="submission" date="2020-09" db="EMBL/GenBank/DDBJ databases">
        <title>Iningainema tapete sp. nov. (Scytonemataceae, Cyanobacteria) from greenhouses in central Florida (USA) produces two types of nodularin with biosynthetic potential for microcystin-LR and anabaenopeptins.</title>
        <authorList>
            <person name="Berthold D.E."/>
            <person name="Lefler F.W."/>
            <person name="Huang I.-S."/>
            <person name="Abdulla H."/>
            <person name="Zimba P.V."/>
            <person name="Laughinghouse H.D. IV."/>
        </authorList>
    </citation>
    <scope>NUCLEOTIDE SEQUENCE</scope>
    <source>
        <strain evidence="2">BLCCT55</strain>
    </source>
</reference>
<evidence type="ECO:0000313" key="3">
    <source>
        <dbReference type="Proteomes" id="UP000629098"/>
    </source>
</evidence>
<dbReference type="Proteomes" id="UP000629098">
    <property type="component" value="Unassembled WGS sequence"/>
</dbReference>
<dbReference type="EMBL" id="JACXAE010000118">
    <property type="protein sequence ID" value="MBD2777833.1"/>
    <property type="molecule type" value="Genomic_DNA"/>
</dbReference>
<dbReference type="PROSITE" id="PS51819">
    <property type="entry name" value="VOC"/>
    <property type="match status" value="1"/>
</dbReference>
<dbReference type="InterPro" id="IPR037523">
    <property type="entry name" value="VOC_core"/>
</dbReference>
<proteinExistence type="predicted"/>
<sequence>MSDIKFGAAVIYVPEGAKDVLDFYSRAFGLSILSYDPTYDFGELDTGESKIAIASHVAGEFMVGEKYPQSGNVRPVNVEIALLTSDVPAAFVRAVNAGCTPLCEPKTMPWGQTVAYVTSIEGTLVGLLTPPQEQE</sequence>
<organism evidence="2 3">
    <name type="scientific">Iningainema tapete BLCC-T55</name>
    <dbReference type="NCBI Taxonomy" id="2748662"/>
    <lineage>
        <taxon>Bacteria</taxon>
        <taxon>Bacillati</taxon>
        <taxon>Cyanobacteriota</taxon>
        <taxon>Cyanophyceae</taxon>
        <taxon>Nostocales</taxon>
        <taxon>Scytonemataceae</taxon>
        <taxon>Iningainema tapete</taxon>
    </lineage>
</organism>
<dbReference type="AlphaFoldDB" id="A0A8J6XMQ6"/>
<keyword evidence="3" id="KW-1185">Reference proteome</keyword>
<evidence type="ECO:0000259" key="1">
    <source>
        <dbReference type="PROSITE" id="PS51819"/>
    </source>
</evidence>
<evidence type="ECO:0000313" key="2">
    <source>
        <dbReference type="EMBL" id="MBD2777833.1"/>
    </source>
</evidence>
<comment type="caution">
    <text evidence="2">The sequence shown here is derived from an EMBL/GenBank/DDBJ whole genome shotgun (WGS) entry which is preliminary data.</text>
</comment>
<gene>
    <name evidence="2" type="ORF">ICL16_38770</name>
</gene>
<dbReference type="SUPFAM" id="SSF54593">
    <property type="entry name" value="Glyoxalase/Bleomycin resistance protein/Dihydroxybiphenyl dioxygenase"/>
    <property type="match status" value="1"/>
</dbReference>
<feature type="domain" description="VOC" evidence="1">
    <location>
        <begin position="5"/>
        <end position="130"/>
    </location>
</feature>
<accession>A0A8J6XMQ6</accession>
<protein>
    <submittedName>
        <fullName evidence="2">VOC family protein</fullName>
    </submittedName>
</protein>
<name>A0A8J6XMQ6_9CYAN</name>